<dbReference type="SMART" id="SM00756">
    <property type="entry name" value="VKc"/>
    <property type="match status" value="1"/>
</dbReference>
<reference evidence="10 11" key="1">
    <citation type="submission" date="2019-12" db="EMBL/GenBank/DDBJ databases">
        <title>Corynebacterium sp. nov., isolated from feces of the Anser Albifrons in China.</title>
        <authorList>
            <person name="Liu Q."/>
        </authorList>
    </citation>
    <scope>NUCLEOTIDE SEQUENCE [LARGE SCALE GENOMIC DNA]</scope>
    <source>
        <strain evidence="10 11">4H37-19</strain>
    </source>
</reference>
<protein>
    <submittedName>
        <fullName evidence="10">Vitamin K epoxide reductase</fullName>
    </submittedName>
</protein>
<evidence type="ECO:0000256" key="2">
    <source>
        <dbReference type="ARBA" id="ARBA00006214"/>
    </source>
</evidence>
<organism evidence="10 11">
    <name type="scientific">Corynebacterium poyangense</name>
    <dbReference type="NCBI Taxonomy" id="2684405"/>
    <lineage>
        <taxon>Bacteria</taxon>
        <taxon>Bacillati</taxon>
        <taxon>Actinomycetota</taxon>
        <taxon>Actinomycetes</taxon>
        <taxon>Mycobacteriales</taxon>
        <taxon>Corynebacteriaceae</taxon>
        <taxon>Corynebacterium</taxon>
    </lineage>
</organism>
<dbReference type="PANTHER" id="PTHR34573:SF1">
    <property type="entry name" value="VITAMIN K EPOXIDE REDUCTASE DOMAIN-CONTAINING PROTEIN"/>
    <property type="match status" value="1"/>
</dbReference>
<dbReference type="RefSeq" id="WP_187974222.1">
    <property type="nucleotide sequence ID" value="NZ_CP046884.1"/>
</dbReference>
<keyword evidence="8" id="KW-1015">Disulfide bond</keyword>
<dbReference type="KEGG" id="cpoy:GP475_09900"/>
<keyword evidence="3" id="KW-0812">Transmembrane</keyword>
<dbReference type="GO" id="GO:0016491">
    <property type="term" value="F:oxidoreductase activity"/>
    <property type="evidence" value="ECO:0007669"/>
    <property type="project" value="UniProtKB-KW"/>
</dbReference>
<evidence type="ECO:0000313" key="10">
    <source>
        <dbReference type="EMBL" id="QNQ90913.1"/>
    </source>
</evidence>
<comment type="similarity">
    <text evidence="2">Belongs to the VKOR family.</text>
</comment>
<dbReference type="Gene3D" id="1.20.1440.130">
    <property type="entry name" value="VKOR domain"/>
    <property type="match status" value="1"/>
</dbReference>
<keyword evidence="5" id="KW-1133">Transmembrane helix</keyword>
<dbReference type="GO" id="GO:0048038">
    <property type="term" value="F:quinone binding"/>
    <property type="evidence" value="ECO:0007669"/>
    <property type="project" value="UniProtKB-KW"/>
</dbReference>
<dbReference type="EMBL" id="CP046884">
    <property type="protein sequence ID" value="QNQ90913.1"/>
    <property type="molecule type" value="Genomic_DNA"/>
</dbReference>
<accession>A0A7H0SQT8</accession>
<sequence>MTRESGAPAGTYRSTRAYAWGIVFFSAVALLFSSLLIYERIFTLEDPTHIPACTINSFISCTDVMNTPQAKVIFGIPNTIFGVIGYSVFLTLGVIMLAGFHPPKWIWYGMLAGTLIAALGSHWLFYQSIFVIVALCPYCGAVWASSMGMFISTVVTLYRRRREAAGLAVSRDIWLPTVIWVVWVLAIAFLIGDRLFF</sequence>
<evidence type="ECO:0000256" key="9">
    <source>
        <dbReference type="ARBA" id="ARBA00023284"/>
    </source>
</evidence>
<dbReference type="AlphaFoldDB" id="A0A7H0SQT8"/>
<name>A0A7H0SQT8_9CORY</name>
<evidence type="ECO:0000256" key="4">
    <source>
        <dbReference type="ARBA" id="ARBA00022719"/>
    </source>
</evidence>
<dbReference type="CDD" id="cd12922">
    <property type="entry name" value="VKOR_5"/>
    <property type="match status" value="1"/>
</dbReference>
<comment type="subcellular location">
    <subcellularLocation>
        <location evidence="1">Membrane</location>
        <topology evidence="1">Multi-pass membrane protein</topology>
    </subcellularLocation>
</comment>
<gene>
    <name evidence="10" type="ORF">GP475_09900</name>
</gene>
<dbReference type="Proteomes" id="UP000516320">
    <property type="component" value="Chromosome"/>
</dbReference>
<keyword evidence="6" id="KW-0560">Oxidoreductase</keyword>
<dbReference type="InterPro" id="IPR012932">
    <property type="entry name" value="VKOR"/>
</dbReference>
<dbReference type="GO" id="GO:0016020">
    <property type="term" value="C:membrane"/>
    <property type="evidence" value="ECO:0007669"/>
    <property type="project" value="UniProtKB-SubCell"/>
</dbReference>
<evidence type="ECO:0000256" key="7">
    <source>
        <dbReference type="ARBA" id="ARBA00023136"/>
    </source>
</evidence>
<dbReference type="InterPro" id="IPR041714">
    <property type="entry name" value="VKOR_Actinobacteria"/>
</dbReference>
<evidence type="ECO:0000256" key="1">
    <source>
        <dbReference type="ARBA" id="ARBA00004141"/>
    </source>
</evidence>
<evidence type="ECO:0000256" key="6">
    <source>
        <dbReference type="ARBA" id="ARBA00023002"/>
    </source>
</evidence>
<evidence type="ECO:0000256" key="5">
    <source>
        <dbReference type="ARBA" id="ARBA00022989"/>
    </source>
</evidence>
<evidence type="ECO:0000256" key="8">
    <source>
        <dbReference type="ARBA" id="ARBA00023157"/>
    </source>
</evidence>
<evidence type="ECO:0000313" key="11">
    <source>
        <dbReference type="Proteomes" id="UP000516320"/>
    </source>
</evidence>
<proteinExistence type="inferred from homology"/>
<keyword evidence="4" id="KW-0874">Quinone</keyword>
<keyword evidence="7" id="KW-0472">Membrane</keyword>
<keyword evidence="9" id="KW-0676">Redox-active center</keyword>
<dbReference type="InterPro" id="IPR038354">
    <property type="entry name" value="VKOR_sf"/>
</dbReference>
<keyword evidence="11" id="KW-1185">Reference proteome</keyword>
<dbReference type="PANTHER" id="PTHR34573">
    <property type="entry name" value="VKC DOMAIN-CONTAINING PROTEIN"/>
    <property type="match status" value="1"/>
</dbReference>
<dbReference type="Pfam" id="PF07884">
    <property type="entry name" value="VKOR"/>
    <property type="match status" value="1"/>
</dbReference>
<evidence type="ECO:0000256" key="3">
    <source>
        <dbReference type="ARBA" id="ARBA00022692"/>
    </source>
</evidence>